<comment type="caution">
    <text evidence="1">The sequence shown here is derived from an EMBL/GenBank/DDBJ whole genome shotgun (WGS) entry which is preliminary data.</text>
</comment>
<keyword evidence="2" id="KW-1185">Reference proteome</keyword>
<organism evidence="1 2">
    <name type="scientific">Scytonema hofmannii PCC 7110</name>
    <dbReference type="NCBI Taxonomy" id="128403"/>
    <lineage>
        <taxon>Bacteria</taxon>
        <taxon>Bacillati</taxon>
        <taxon>Cyanobacteriota</taxon>
        <taxon>Cyanophyceae</taxon>
        <taxon>Nostocales</taxon>
        <taxon>Scytonemataceae</taxon>
        <taxon>Scytonema</taxon>
    </lineage>
</organism>
<protein>
    <submittedName>
        <fullName evidence="1">Uncharacterized protein</fullName>
    </submittedName>
</protein>
<reference evidence="1 2" key="1">
    <citation type="journal article" date="2013" name="Genome Biol. Evol.">
        <title>Genomes of Stigonematalean cyanobacteria (subsection V) and the evolution of oxygenic photosynthesis from prokaryotes to plastids.</title>
        <authorList>
            <person name="Dagan T."/>
            <person name="Roettger M."/>
            <person name="Stucken K."/>
            <person name="Landan G."/>
            <person name="Koch R."/>
            <person name="Major P."/>
            <person name="Gould S.B."/>
            <person name="Goremykin V.V."/>
            <person name="Rippka R."/>
            <person name="Tandeau de Marsac N."/>
            <person name="Gugger M."/>
            <person name="Lockhart P.J."/>
            <person name="Allen J.F."/>
            <person name="Brune I."/>
            <person name="Maus I."/>
            <person name="Puhler A."/>
            <person name="Martin W.F."/>
        </authorList>
    </citation>
    <scope>NUCLEOTIDE SEQUENCE [LARGE SCALE GENOMIC DNA]</scope>
    <source>
        <strain evidence="1 2">PCC 7110</strain>
    </source>
</reference>
<dbReference type="RefSeq" id="WP_017741103.1">
    <property type="nucleotide sequence ID" value="NZ_KQ976355.1"/>
</dbReference>
<dbReference type="EMBL" id="ANNX02000064">
    <property type="protein sequence ID" value="KYC34909.1"/>
    <property type="molecule type" value="Genomic_DNA"/>
</dbReference>
<evidence type="ECO:0000313" key="1">
    <source>
        <dbReference type="EMBL" id="KYC34909.1"/>
    </source>
</evidence>
<dbReference type="Proteomes" id="UP000076925">
    <property type="component" value="Unassembled WGS sequence"/>
</dbReference>
<name>A0A139WR56_9CYAN</name>
<proteinExistence type="predicted"/>
<dbReference type="AlphaFoldDB" id="A0A139WR56"/>
<accession>A0A139WR56</accession>
<evidence type="ECO:0000313" key="2">
    <source>
        <dbReference type="Proteomes" id="UP000076925"/>
    </source>
</evidence>
<sequence>MFSKNFEKVSVTKLGRTYSEYRTNEPNKAITHSIFMLSRTDKVVYMGDPQLLFETLSQNGYSYEITDTYSATQVFLHIKKGQASANLVINRPVAQIPLINGVTKVPSECGSDYHTTSPLAAIAQALAIPSWDLDMVVYTGDRNVLFAALKQAGYSYEIAGVYGRYKTLAFENAETSSVMAIEWKEPAPIQPDPNVEIVGVEYKGVKFREHRIFDPEKAIAYSIQMPKESPDYVIYIGSRQVLYQLLKEKDYTYSSAGDMSSVASSSASADTAANLSAN</sequence>
<gene>
    <name evidence="1" type="ORF">WA1_50250</name>
</gene>